<dbReference type="OrthoDB" id="330977at2157"/>
<feature type="compositionally biased region" description="Basic and acidic residues" evidence="1">
    <location>
        <begin position="1"/>
        <end position="33"/>
    </location>
</feature>
<organism evidence="2 3">
    <name type="scientific">Halorubrum hochstenium ATCC 700873</name>
    <dbReference type="NCBI Taxonomy" id="1227481"/>
    <lineage>
        <taxon>Archaea</taxon>
        <taxon>Methanobacteriati</taxon>
        <taxon>Methanobacteriota</taxon>
        <taxon>Stenosarchaea group</taxon>
        <taxon>Halobacteria</taxon>
        <taxon>Halobacteriales</taxon>
        <taxon>Haloferacaceae</taxon>
        <taxon>Halorubrum</taxon>
    </lineage>
</organism>
<dbReference type="AlphaFoldDB" id="M0F2E0"/>
<evidence type="ECO:0000313" key="3">
    <source>
        <dbReference type="Proteomes" id="UP000011689"/>
    </source>
</evidence>
<feature type="region of interest" description="Disordered" evidence="1">
    <location>
        <begin position="1"/>
        <end position="69"/>
    </location>
</feature>
<proteinExistence type="predicted"/>
<evidence type="ECO:0000256" key="1">
    <source>
        <dbReference type="SAM" id="MobiDB-lite"/>
    </source>
</evidence>
<dbReference type="RefSeq" id="WP_008586184.1">
    <property type="nucleotide sequence ID" value="NZ_AOJO01000061.1"/>
</dbReference>
<dbReference type="Proteomes" id="UP000011689">
    <property type="component" value="Unassembled WGS sequence"/>
</dbReference>
<gene>
    <name evidence="2" type="ORF">C467_13397</name>
</gene>
<dbReference type="GeneID" id="72712083"/>
<accession>M0F2E0</accession>
<comment type="caution">
    <text evidence="2">The sequence shown here is derived from an EMBL/GenBank/DDBJ whole genome shotgun (WGS) entry which is preliminary data.</text>
</comment>
<name>M0F2E0_9EURY</name>
<feature type="compositionally biased region" description="Basic and acidic residues" evidence="1">
    <location>
        <begin position="57"/>
        <end position="69"/>
    </location>
</feature>
<dbReference type="EMBL" id="AOJO01000061">
    <property type="protein sequence ID" value="ELZ53362.1"/>
    <property type="molecule type" value="Genomic_DNA"/>
</dbReference>
<sequence>MTESADRHASGEERAGADRVDADGREDGEAEQDREPDDGDESSHLDGVEDGAGCTEIWERLSENRENTE</sequence>
<protein>
    <submittedName>
        <fullName evidence="2">Uncharacterized protein</fullName>
    </submittedName>
</protein>
<keyword evidence="3" id="KW-1185">Reference proteome</keyword>
<dbReference type="PATRIC" id="fig|1227481.4.peg.2643"/>
<evidence type="ECO:0000313" key="2">
    <source>
        <dbReference type="EMBL" id="ELZ53362.1"/>
    </source>
</evidence>
<dbReference type="STRING" id="1227481.C467_13397"/>
<reference evidence="2 3" key="1">
    <citation type="journal article" date="2014" name="PLoS Genet.">
        <title>Phylogenetically driven sequencing of extremely halophilic archaea reveals strategies for static and dynamic osmo-response.</title>
        <authorList>
            <person name="Becker E.A."/>
            <person name="Seitzer P.M."/>
            <person name="Tritt A."/>
            <person name="Larsen D."/>
            <person name="Krusor M."/>
            <person name="Yao A.I."/>
            <person name="Wu D."/>
            <person name="Madern D."/>
            <person name="Eisen J.A."/>
            <person name="Darling A.E."/>
            <person name="Facciotti M.T."/>
        </authorList>
    </citation>
    <scope>NUCLEOTIDE SEQUENCE [LARGE SCALE GENOMIC DNA]</scope>
    <source>
        <strain evidence="2 3">ATCC 700873</strain>
    </source>
</reference>